<dbReference type="InterPro" id="IPR050975">
    <property type="entry name" value="Sleep_regulator"/>
</dbReference>
<dbReference type="GO" id="GO:0032222">
    <property type="term" value="P:regulation of synaptic transmission, cholinergic"/>
    <property type="evidence" value="ECO:0007669"/>
    <property type="project" value="InterPro"/>
</dbReference>
<dbReference type="GO" id="GO:0030431">
    <property type="term" value="P:sleep"/>
    <property type="evidence" value="ECO:0007669"/>
    <property type="project" value="InterPro"/>
</dbReference>
<evidence type="ECO:0000256" key="1">
    <source>
        <dbReference type="ARBA" id="ARBA00022729"/>
    </source>
</evidence>
<sequence length="190" mass="19220">MSRCLIALTVLALVASTLAADAVKAAETVKKPAAAPAPAAAAPAPAAAAPAPAKVGTGAVPAAGGVKCYQCNSANVGQEDCEKTEPEALAKFIKPCPAIPKGTSLVGNNKAAVCRKIELVLKDEHPRIVRECAYTSEIVDGKKRTGSKGIRSYFYTCENTDAATPCNPASTAATSLGALLTVVAAMVVRA</sequence>
<dbReference type="InterPro" id="IPR031424">
    <property type="entry name" value="QVR-like"/>
</dbReference>
<dbReference type="PANTHER" id="PTHR33562:SF2">
    <property type="entry name" value="PROTEIN QUIVER"/>
    <property type="match status" value="1"/>
</dbReference>
<name>A0A7E4VSQ9_PANRE</name>
<evidence type="ECO:0000313" key="4">
    <source>
        <dbReference type="Proteomes" id="UP000492821"/>
    </source>
</evidence>
<keyword evidence="1 3" id="KW-0732">Signal</keyword>
<evidence type="ECO:0000256" key="3">
    <source>
        <dbReference type="SAM" id="SignalP"/>
    </source>
</evidence>
<dbReference type="PANTHER" id="PTHR33562">
    <property type="entry name" value="ATILLA, ISOFORM B-RELATED-RELATED"/>
    <property type="match status" value="1"/>
</dbReference>
<proteinExistence type="predicted"/>
<dbReference type="Proteomes" id="UP000492821">
    <property type="component" value="Unassembled WGS sequence"/>
</dbReference>
<accession>A0A7E4VSQ9</accession>
<reference evidence="4" key="1">
    <citation type="journal article" date="2013" name="Genetics">
        <title>The draft genome and transcriptome of Panagrellus redivivus are shaped by the harsh demands of a free-living lifestyle.</title>
        <authorList>
            <person name="Srinivasan J."/>
            <person name="Dillman A.R."/>
            <person name="Macchietto M.G."/>
            <person name="Heikkinen L."/>
            <person name="Lakso M."/>
            <person name="Fracchia K.M."/>
            <person name="Antoshechkin I."/>
            <person name="Mortazavi A."/>
            <person name="Wong G."/>
            <person name="Sternberg P.W."/>
        </authorList>
    </citation>
    <scope>NUCLEOTIDE SEQUENCE [LARGE SCALE GENOMIC DNA]</scope>
    <source>
        <strain evidence="4">MT8872</strain>
    </source>
</reference>
<feature type="chain" id="PRO_5028799506" evidence="3">
    <location>
        <begin position="20"/>
        <end position="190"/>
    </location>
</feature>
<reference evidence="5" key="2">
    <citation type="submission" date="2020-10" db="UniProtKB">
        <authorList>
            <consortium name="WormBaseParasite"/>
        </authorList>
    </citation>
    <scope>IDENTIFICATION</scope>
</reference>
<protein>
    <submittedName>
        <fullName evidence="5">Protein quiver</fullName>
    </submittedName>
</protein>
<feature type="signal peptide" evidence="3">
    <location>
        <begin position="1"/>
        <end position="19"/>
    </location>
</feature>
<dbReference type="AlphaFoldDB" id="A0A7E4VSQ9"/>
<dbReference type="Pfam" id="PF17064">
    <property type="entry name" value="QVR"/>
    <property type="match status" value="1"/>
</dbReference>
<keyword evidence="4" id="KW-1185">Reference proteome</keyword>
<dbReference type="WBParaSite" id="Pan_g2908.t1">
    <property type="protein sequence ID" value="Pan_g2908.t1"/>
    <property type="gene ID" value="Pan_g2908"/>
</dbReference>
<keyword evidence="2" id="KW-0325">Glycoprotein</keyword>
<evidence type="ECO:0000313" key="5">
    <source>
        <dbReference type="WBParaSite" id="Pan_g2908.t1"/>
    </source>
</evidence>
<evidence type="ECO:0000256" key="2">
    <source>
        <dbReference type="ARBA" id="ARBA00023180"/>
    </source>
</evidence>
<organism evidence="4 5">
    <name type="scientific">Panagrellus redivivus</name>
    <name type="common">Microworm</name>
    <dbReference type="NCBI Taxonomy" id="6233"/>
    <lineage>
        <taxon>Eukaryota</taxon>
        <taxon>Metazoa</taxon>
        <taxon>Ecdysozoa</taxon>
        <taxon>Nematoda</taxon>
        <taxon>Chromadorea</taxon>
        <taxon>Rhabditida</taxon>
        <taxon>Tylenchina</taxon>
        <taxon>Panagrolaimomorpha</taxon>
        <taxon>Panagrolaimoidea</taxon>
        <taxon>Panagrolaimidae</taxon>
        <taxon>Panagrellus</taxon>
    </lineage>
</organism>